<dbReference type="Gene3D" id="3.90.1720.10">
    <property type="entry name" value="endopeptidase domain like (from Nostoc punctiforme)"/>
    <property type="match status" value="1"/>
</dbReference>
<organism evidence="9 10">
    <name type="scientific">Kitasatospora putterlickiae</name>
    <dbReference type="NCBI Taxonomy" id="221725"/>
    <lineage>
        <taxon>Bacteria</taxon>
        <taxon>Bacillati</taxon>
        <taxon>Actinomycetota</taxon>
        <taxon>Actinomycetes</taxon>
        <taxon>Kitasatosporales</taxon>
        <taxon>Streptomycetaceae</taxon>
        <taxon>Kitasatospora</taxon>
    </lineage>
</organism>
<comment type="caution">
    <text evidence="9">The sequence shown here is derived from an EMBL/GenBank/DDBJ whole genome shotgun (WGS) entry which is preliminary data.</text>
</comment>
<protein>
    <submittedName>
        <fullName evidence="9">C40 family peptidase</fullName>
    </submittedName>
</protein>
<comment type="similarity">
    <text evidence="1">Belongs to the peptidase C40 family.</text>
</comment>
<dbReference type="EMBL" id="BAAAKJ010000374">
    <property type="protein sequence ID" value="GAA1409861.1"/>
    <property type="molecule type" value="Genomic_DNA"/>
</dbReference>
<feature type="signal peptide" evidence="7">
    <location>
        <begin position="1"/>
        <end position="36"/>
    </location>
</feature>
<evidence type="ECO:0000256" key="5">
    <source>
        <dbReference type="SAM" id="Coils"/>
    </source>
</evidence>
<keyword evidence="7" id="KW-0732">Signal</keyword>
<feature type="region of interest" description="Disordered" evidence="6">
    <location>
        <begin position="137"/>
        <end position="185"/>
    </location>
</feature>
<dbReference type="Gene3D" id="6.10.250.3150">
    <property type="match status" value="1"/>
</dbReference>
<dbReference type="RefSeq" id="WP_344343316.1">
    <property type="nucleotide sequence ID" value="NZ_BAAAKJ010000374.1"/>
</dbReference>
<keyword evidence="5" id="KW-0175">Coiled coil</keyword>
<dbReference type="InterPro" id="IPR000064">
    <property type="entry name" value="NLP_P60_dom"/>
</dbReference>
<keyword evidence="4" id="KW-0788">Thiol protease</keyword>
<dbReference type="PANTHER" id="PTHR47359">
    <property type="entry name" value="PEPTIDOGLYCAN DL-ENDOPEPTIDASE CWLO"/>
    <property type="match status" value="1"/>
</dbReference>
<keyword evidence="3" id="KW-0378">Hydrolase</keyword>
<evidence type="ECO:0000256" key="3">
    <source>
        <dbReference type="ARBA" id="ARBA00022801"/>
    </source>
</evidence>
<proteinExistence type="inferred from homology"/>
<dbReference type="InterPro" id="IPR051794">
    <property type="entry name" value="PG_Endopeptidase_C40"/>
</dbReference>
<feature type="region of interest" description="Disordered" evidence="6">
    <location>
        <begin position="205"/>
        <end position="263"/>
    </location>
</feature>
<feature type="compositionally biased region" description="Low complexity" evidence="6">
    <location>
        <begin position="249"/>
        <end position="263"/>
    </location>
</feature>
<reference evidence="10" key="1">
    <citation type="journal article" date="2019" name="Int. J. Syst. Evol. Microbiol.">
        <title>The Global Catalogue of Microorganisms (GCM) 10K type strain sequencing project: providing services to taxonomists for standard genome sequencing and annotation.</title>
        <authorList>
            <consortium name="The Broad Institute Genomics Platform"/>
            <consortium name="The Broad Institute Genome Sequencing Center for Infectious Disease"/>
            <person name="Wu L."/>
            <person name="Ma J."/>
        </authorList>
    </citation>
    <scope>NUCLEOTIDE SEQUENCE [LARGE SCALE GENOMIC DNA]</scope>
    <source>
        <strain evidence="10">JCM 12393</strain>
    </source>
</reference>
<feature type="compositionally biased region" description="Basic and acidic residues" evidence="6">
    <location>
        <begin position="146"/>
        <end position="161"/>
    </location>
</feature>
<evidence type="ECO:0000259" key="8">
    <source>
        <dbReference type="PROSITE" id="PS51935"/>
    </source>
</evidence>
<feature type="coiled-coil region" evidence="5">
    <location>
        <begin position="42"/>
        <end position="90"/>
    </location>
</feature>
<keyword evidence="10" id="KW-1185">Reference proteome</keyword>
<keyword evidence="2" id="KW-0645">Protease</keyword>
<dbReference type="SUPFAM" id="SSF54001">
    <property type="entry name" value="Cysteine proteinases"/>
    <property type="match status" value="1"/>
</dbReference>
<evidence type="ECO:0000256" key="7">
    <source>
        <dbReference type="SAM" id="SignalP"/>
    </source>
</evidence>
<evidence type="ECO:0000256" key="4">
    <source>
        <dbReference type="ARBA" id="ARBA00022807"/>
    </source>
</evidence>
<accession>A0ABP4J3G9</accession>
<dbReference type="PANTHER" id="PTHR47359:SF3">
    <property type="entry name" value="NLP_P60 DOMAIN-CONTAINING PROTEIN-RELATED"/>
    <property type="match status" value="1"/>
</dbReference>
<gene>
    <name evidence="9" type="ORF">GCM10009639_60480</name>
</gene>
<evidence type="ECO:0000256" key="1">
    <source>
        <dbReference type="ARBA" id="ARBA00007074"/>
    </source>
</evidence>
<evidence type="ECO:0000256" key="6">
    <source>
        <dbReference type="SAM" id="MobiDB-lite"/>
    </source>
</evidence>
<dbReference type="InterPro" id="IPR038765">
    <property type="entry name" value="Papain-like_cys_pep_sf"/>
</dbReference>
<evidence type="ECO:0000313" key="10">
    <source>
        <dbReference type="Proteomes" id="UP001499863"/>
    </source>
</evidence>
<dbReference type="PROSITE" id="PS51935">
    <property type="entry name" value="NLPC_P60"/>
    <property type="match status" value="1"/>
</dbReference>
<sequence>MASHRRPKPAGRARVSILTGVAAAAVALSAQSGAHADPAPTKDQVKEQVDQLNEQAEVATEKYNGAQAKQQELQKQVAELQDKVARQQAVVTEAQGGLAEIAGEQYRTGGISQTVQLMLSASPDNFLNQADALNQAGSTQSGALKELQEQQRRLDQDRTETQAKLGELESTTQQLKSSKEDVQGKLQKAQDLLNTLTEQERQAIRAAEEKAAAEAKAKADAAKAEAAKAAKEKADAERASRDTNRSNLSAPSAPSSAPAAAASKPAAPAAPAANSSRGAAAIAAAESKLGAPYVYGATGPNSFDCSGLTGWAYAQAGVSLPRTSQAQANAGTQIGSDISKAQPGDLVIFYGDRHHVGIYVGGGQVIHAPKPGASVRYESASNMPVNTIVRL</sequence>
<feature type="compositionally biased region" description="Basic and acidic residues" evidence="6">
    <location>
        <begin position="205"/>
        <end position="244"/>
    </location>
</feature>
<dbReference type="Pfam" id="PF00877">
    <property type="entry name" value="NLPC_P60"/>
    <property type="match status" value="1"/>
</dbReference>
<dbReference type="Proteomes" id="UP001499863">
    <property type="component" value="Unassembled WGS sequence"/>
</dbReference>
<name>A0ABP4J3G9_9ACTN</name>
<feature type="chain" id="PRO_5045631076" evidence="7">
    <location>
        <begin position="37"/>
        <end position="391"/>
    </location>
</feature>
<feature type="domain" description="NlpC/P60" evidence="8">
    <location>
        <begin position="275"/>
        <end position="391"/>
    </location>
</feature>
<evidence type="ECO:0000313" key="9">
    <source>
        <dbReference type="EMBL" id="GAA1409861.1"/>
    </source>
</evidence>
<evidence type="ECO:0000256" key="2">
    <source>
        <dbReference type="ARBA" id="ARBA00022670"/>
    </source>
</evidence>